<feature type="compositionally biased region" description="Basic and acidic residues" evidence="16">
    <location>
        <begin position="359"/>
        <end position="375"/>
    </location>
</feature>
<evidence type="ECO:0000256" key="10">
    <source>
        <dbReference type="ARBA" id="ARBA00023015"/>
    </source>
</evidence>
<evidence type="ECO:0000256" key="4">
    <source>
        <dbReference type="ARBA" id="ARBA00022454"/>
    </source>
</evidence>
<dbReference type="EC" id="2.1.1.362" evidence="3"/>
<feature type="region of interest" description="Disordered" evidence="16">
    <location>
        <begin position="516"/>
        <end position="554"/>
    </location>
</feature>
<protein>
    <recommendedName>
        <fullName evidence="15">Histone-lysine N-methyltransferase Suv4-20</fullName>
        <ecNumber evidence="3">2.1.1.362</ecNumber>
    </recommendedName>
</protein>
<keyword evidence="7" id="KW-0808">Transferase</keyword>
<dbReference type="InterPro" id="IPR039977">
    <property type="entry name" value="Suv4-20/Set9"/>
</dbReference>
<dbReference type="EMBL" id="JAVRJZ010000015">
    <property type="protein sequence ID" value="KAK2712563.1"/>
    <property type="molecule type" value="Genomic_DNA"/>
</dbReference>
<dbReference type="GO" id="GO:0005634">
    <property type="term" value="C:nucleus"/>
    <property type="evidence" value="ECO:0007669"/>
    <property type="project" value="UniProtKB-SubCell"/>
</dbReference>
<name>A0AA88HLM3_ARTSF</name>
<evidence type="ECO:0000256" key="9">
    <source>
        <dbReference type="ARBA" id="ARBA00022853"/>
    </source>
</evidence>
<gene>
    <name evidence="18" type="ORF">QYM36_011300</name>
</gene>
<keyword evidence="19" id="KW-1185">Reference proteome</keyword>
<evidence type="ECO:0000256" key="5">
    <source>
        <dbReference type="ARBA" id="ARBA00022491"/>
    </source>
</evidence>
<proteinExistence type="predicted"/>
<dbReference type="GO" id="GO:0005694">
    <property type="term" value="C:chromosome"/>
    <property type="evidence" value="ECO:0007669"/>
    <property type="project" value="UniProtKB-SubCell"/>
</dbReference>
<accession>A0AA88HLM3</accession>
<keyword evidence="11" id="KW-0804">Transcription</keyword>
<dbReference type="InterPro" id="IPR044426">
    <property type="entry name" value="Suv4-20_SET"/>
</dbReference>
<dbReference type="SMART" id="SM00317">
    <property type="entry name" value="SET"/>
    <property type="match status" value="1"/>
</dbReference>
<evidence type="ECO:0000256" key="11">
    <source>
        <dbReference type="ARBA" id="ARBA00023163"/>
    </source>
</evidence>
<evidence type="ECO:0000256" key="12">
    <source>
        <dbReference type="ARBA" id="ARBA00023242"/>
    </source>
</evidence>
<keyword evidence="12" id="KW-0539">Nucleus</keyword>
<evidence type="ECO:0000256" key="13">
    <source>
        <dbReference type="ARBA" id="ARBA00051837"/>
    </source>
</evidence>
<feature type="domain" description="SET" evidence="17">
    <location>
        <begin position="112"/>
        <end position="224"/>
    </location>
</feature>
<dbReference type="Pfam" id="PF00856">
    <property type="entry name" value="SET"/>
    <property type="match status" value="1"/>
</dbReference>
<feature type="compositionally biased region" description="Basic residues" evidence="16">
    <location>
        <begin position="349"/>
        <end position="358"/>
    </location>
</feature>
<dbReference type="PROSITE" id="PS51570">
    <property type="entry name" value="SAM_MT43_SUVAR420_2"/>
    <property type="match status" value="1"/>
</dbReference>
<dbReference type="SUPFAM" id="SSF82199">
    <property type="entry name" value="SET domain"/>
    <property type="match status" value="1"/>
</dbReference>
<dbReference type="PANTHER" id="PTHR12977:SF4">
    <property type="entry name" value="HISTONE-LYSINE N-METHYLTRANSFERASE KMT5B"/>
    <property type="match status" value="1"/>
</dbReference>
<dbReference type="FunFam" id="1.10.10.1700:FF:000001">
    <property type="entry name" value="Histone-lysine N-methyltransferase"/>
    <property type="match status" value="1"/>
</dbReference>
<keyword evidence="6" id="KW-0489">Methyltransferase</keyword>
<feature type="compositionally biased region" description="Polar residues" evidence="16">
    <location>
        <begin position="521"/>
        <end position="533"/>
    </location>
</feature>
<dbReference type="AlphaFoldDB" id="A0AA88HLM3"/>
<reference evidence="18" key="1">
    <citation type="submission" date="2023-07" db="EMBL/GenBank/DDBJ databases">
        <title>Chromosome-level genome assembly of Artemia franciscana.</title>
        <authorList>
            <person name="Jo E."/>
        </authorList>
    </citation>
    <scope>NUCLEOTIDE SEQUENCE</scope>
    <source>
        <tissue evidence="18">Whole body</tissue>
    </source>
</reference>
<dbReference type="PROSITE" id="PS50280">
    <property type="entry name" value="SET"/>
    <property type="match status" value="1"/>
</dbReference>
<dbReference type="CDD" id="cd19186">
    <property type="entry name" value="SET_Suv4-20"/>
    <property type="match status" value="1"/>
</dbReference>
<comment type="caution">
    <text evidence="18">The sequence shown here is derived from an EMBL/GenBank/DDBJ whole genome shotgun (WGS) entry which is preliminary data.</text>
</comment>
<evidence type="ECO:0000259" key="17">
    <source>
        <dbReference type="PROSITE" id="PS50280"/>
    </source>
</evidence>
<evidence type="ECO:0000256" key="1">
    <source>
        <dbReference type="ARBA" id="ARBA00004123"/>
    </source>
</evidence>
<dbReference type="Gene3D" id="1.10.10.1700">
    <property type="entry name" value="Histone-lysine N-methyltransferase"/>
    <property type="match status" value="1"/>
</dbReference>
<keyword evidence="4" id="KW-0158">Chromosome</keyword>
<dbReference type="PANTHER" id="PTHR12977">
    <property type="entry name" value="SUPPRESSOR OF VARIEGATION 4-20-RELATED"/>
    <property type="match status" value="1"/>
</dbReference>
<dbReference type="InterPro" id="IPR025790">
    <property type="entry name" value="Suv4-20_animal"/>
</dbReference>
<evidence type="ECO:0000256" key="15">
    <source>
        <dbReference type="ARBA" id="ARBA00071597"/>
    </source>
</evidence>
<comment type="subcellular location">
    <subcellularLocation>
        <location evidence="2">Chromosome</location>
    </subcellularLocation>
    <subcellularLocation>
        <location evidence="1">Nucleus</location>
    </subcellularLocation>
</comment>
<keyword evidence="10" id="KW-0805">Transcription regulation</keyword>
<dbReference type="InterPro" id="IPR001214">
    <property type="entry name" value="SET_dom"/>
</dbReference>
<dbReference type="Proteomes" id="UP001187531">
    <property type="component" value="Unassembled WGS sequence"/>
</dbReference>
<dbReference type="GO" id="GO:0032259">
    <property type="term" value="P:methylation"/>
    <property type="evidence" value="ECO:0007669"/>
    <property type="project" value="UniProtKB-KW"/>
</dbReference>
<dbReference type="FunFam" id="2.170.270.10:FF:000006">
    <property type="entry name" value="Histone-lysine N-methyltransferase"/>
    <property type="match status" value="1"/>
</dbReference>
<comment type="catalytic activity">
    <reaction evidence="13">
        <text>N(6)-methyl-L-lysyl(20)-[histone H4] + S-adenosyl-L-methionine = N(6),N(6)-dimethyl-L-lysyl(20)-[histone H4] + S-adenosyl-L-homocysteine + H(+)</text>
        <dbReference type="Rhea" id="RHEA:60348"/>
        <dbReference type="Rhea" id="RHEA-COMP:15555"/>
        <dbReference type="Rhea" id="RHEA-COMP:15556"/>
        <dbReference type="ChEBI" id="CHEBI:15378"/>
        <dbReference type="ChEBI" id="CHEBI:57856"/>
        <dbReference type="ChEBI" id="CHEBI:59789"/>
        <dbReference type="ChEBI" id="CHEBI:61929"/>
        <dbReference type="ChEBI" id="CHEBI:61976"/>
        <dbReference type="EC" id="2.1.1.362"/>
    </reaction>
</comment>
<evidence type="ECO:0000256" key="6">
    <source>
        <dbReference type="ARBA" id="ARBA00022603"/>
    </source>
</evidence>
<evidence type="ECO:0000256" key="14">
    <source>
        <dbReference type="ARBA" id="ARBA00052814"/>
    </source>
</evidence>
<evidence type="ECO:0000256" key="3">
    <source>
        <dbReference type="ARBA" id="ARBA00012188"/>
    </source>
</evidence>
<dbReference type="EMBL" id="JAVRJZ010000015">
    <property type="protein sequence ID" value="KAK2712562.1"/>
    <property type="molecule type" value="Genomic_DNA"/>
</dbReference>
<dbReference type="EMBL" id="JAVRJZ010000015">
    <property type="protein sequence ID" value="KAK2712564.1"/>
    <property type="molecule type" value="Genomic_DNA"/>
</dbReference>
<dbReference type="InterPro" id="IPR046341">
    <property type="entry name" value="SET_dom_sf"/>
</dbReference>
<evidence type="ECO:0000256" key="2">
    <source>
        <dbReference type="ARBA" id="ARBA00004286"/>
    </source>
</evidence>
<sequence length="554" mass="63059">MSSSLKTSGMTPKELSENDDIATGLVLDPYLGVMTHKMNIRYRPMKTNRDDLKEIINGFMKDQNHARAIKSLLQRECMKKLLSIKSKTQLELLRKHLARYLNTFHPEAGFTIKPCFRYSMEGQQGARICSTRKWYKNEKIEMLVGCIAELTPEEEEQLLHPGKNDFSVMYSCRKNCAQLWLGPAAFINHDCRANCKFVATGRDTACVKVLRDIDYGEEITCFYGEDFFGDKNGYCECETCERRGTGAFAKFQRDCEKPERYRLRETDNRLNRTKLVPISSIREVISNKNSDIPYINSLRSRNLTRLDSELSNQGMCDRTKIQCQDQSGKSTSQVVEDVHFENFENNVHRNPRKPSRRPGIREPVDASSDSSRESADAVATPYFEPVVIPEPAKETNSSETRTLRSRVISRPQPLEVGKLFEVKKECAKVKEVSGNAPIEAKGVDEVESGRVPRTPTKSDVYAFSDSDDGDFPKRIEGSPPLKLTLRMKRSPVLDDVIISGRRLKYQEPVYEILKTEGLETESPNDGPENNNSGKAKRLKLILRDETRTLELPPS</sequence>
<dbReference type="InterPro" id="IPR041938">
    <property type="entry name" value="Hist-Lys_N-MTase_N"/>
</dbReference>
<feature type="region of interest" description="Disordered" evidence="16">
    <location>
        <begin position="344"/>
        <end position="382"/>
    </location>
</feature>
<comment type="catalytic activity">
    <reaction evidence="14">
        <text>N(6),N(6)-dimethyl-L-lysyl(20)-[histone H4] + S-adenosyl-L-methionine = N(6),N(6),N(6)-trimethyl-L-lysyl(20)-[histone H4] + S-adenosyl-L-homocysteine + H(+)</text>
        <dbReference type="Rhea" id="RHEA:61992"/>
        <dbReference type="Rhea" id="RHEA-COMP:15556"/>
        <dbReference type="Rhea" id="RHEA-COMP:15998"/>
        <dbReference type="ChEBI" id="CHEBI:15378"/>
        <dbReference type="ChEBI" id="CHEBI:57856"/>
        <dbReference type="ChEBI" id="CHEBI:59789"/>
        <dbReference type="ChEBI" id="CHEBI:61961"/>
        <dbReference type="ChEBI" id="CHEBI:61976"/>
    </reaction>
</comment>
<evidence type="ECO:0000313" key="18">
    <source>
        <dbReference type="EMBL" id="KAK2712564.1"/>
    </source>
</evidence>
<keyword evidence="9" id="KW-0156">Chromatin regulator</keyword>
<organism evidence="18 19">
    <name type="scientific">Artemia franciscana</name>
    <name type="common">Brine shrimp</name>
    <name type="synonym">Artemia sanfranciscana</name>
    <dbReference type="NCBI Taxonomy" id="6661"/>
    <lineage>
        <taxon>Eukaryota</taxon>
        <taxon>Metazoa</taxon>
        <taxon>Ecdysozoa</taxon>
        <taxon>Arthropoda</taxon>
        <taxon>Crustacea</taxon>
        <taxon>Branchiopoda</taxon>
        <taxon>Anostraca</taxon>
        <taxon>Artemiidae</taxon>
        <taxon>Artemia</taxon>
    </lineage>
</organism>
<keyword evidence="8" id="KW-0949">S-adenosyl-L-methionine</keyword>
<dbReference type="GO" id="GO:0140941">
    <property type="term" value="F:histone H4K20me methyltransferase activity"/>
    <property type="evidence" value="ECO:0007669"/>
    <property type="project" value="UniProtKB-EC"/>
</dbReference>
<dbReference type="Gene3D" id="2.170.270.10">
    <property type="entry name" value="SET domain"/>
    <property type="match status" value="1"/>
</dbReference>
<evidence type="ECO:0000256" key="7">
    <source>
        <dbReference type="ARBA" id="ARBA00022679"/>
    </source>
</evidence>
<evidence type="ECO:0000256" key="8">
    <source>
        <dbReference type="ARBA" id="ARBA00022691"/>
    </source>
</evidence>
<keyword evidence="5" id="KW-0678">Repressor</keyword>
<evidence type="ECO:0000256" key="16">
    <source>
        <dbReference type="SAM" id="MobiDB-lite"/>
    </source>
</evidence>
<evidence type="ECO:0000313" key="19">
    <source>
        <dbReference type="Proteomes" id="UP001187531"/>
    </source>
</evidence>